<evidence type="ECO:0000313" key="8">
    <source>
        <dbReference type="Proteomes" id="UP000467840"/>
    </source>
</evidence>
<dbReference type="AlphaFoldDB" id="A0A6A6M453"/>
<comment type="similarity">
    <text evidence="1 5">Belongs to the Frigida family.</text>
</comment>
<feature type="coiled-coil region" evidence="6">
    <location>
        <begin position="6"/>
        <end position="110"/>
    </location>
</feature>
<keyword evidence="3 5" id="KW-0221">Differentiation</keyword>
<dbReference type="InterPro" id="IPR012474">
    <property type="entry name" value="Frigida"/>
</dbReference>
<feature type="coiled-coil region" evidence="6">
    <location>
        <begin position="174"/>
        <end position="236"/>
    </location>
</feature>
<keyword evidence="4 5" id="KW-0287">Flowering</keyword>
<evidence type="ECO:0000256" key="2">
    <source>
        <dbReference type="ARBA" id="ARBA00022473"/>
    </source>
</evidence>
<keyword evidence="6" id="KW-0175">Coiled coil</keyword>
<proteinExistence type="inferred from homology"/>
<dbReference type="PANTHER" id="PTHR31791:SF37">
    <property type="entry name" value="A_TM021B04.7 PROTEIN"/>
    <property type="match status" value="1"/>
</dbReference>
<sequence>MKETEVELIEKSIRNLSSKLQAEEKKLDSVQKLIEERLKDLGSKEKHLDSIKMLIEENAEELEAKEKQHDAIKNSINDCCAELTLKEKEMERIEKSIIKLSSKLQLEEKKLHVVQKYAKRRAKEFNLKEKELSSLKDTMKTYCVDLELKDREYNAVRESIGERNEELKLKKELLQSVQTSIIECSEELEAMKKQRSTVQKSIAECSEEFESKKKSIDLMEKSLKECSDNLALKEAELDSIQRFHKEHEEKKNPDEIQSLLDTVSQHRQAPELRQAFGNAESLSGSNNSFSHVKVEQMEHLHVSDPVCSSSANFQSTVITEGSFLLFQNEELGEYDLKPQEVLAVLKLSPDPAKFVLDVMQGSYFHHWKNEGGGLDASVFRSKVEAIGKEVAALRTILECVADYKLESRFPTQKVTDLIVELEKQRQASEALYQPLLLLFNHKCKVEIITLLAHLAPSHRYITRTRGIDCNSRYWKLLHVSCYYDGETISSELNLSELRKQSIRRTIDQLQDRASSILMLTLQWREREEHFESTHNAIDGRAVELHAIQESVEQNLKDVKKREKELEVVQESVNGS</sequence>
<evidence type="ECO:0000256" key="1">
    <source>
        <dbReference type="ARBA" id="ARBA00008956"/>
    </source>
</evidence>
<accession>A0A6A6M453</accession>
<dbReference type="GO" id="GO:0030154">
    <property type="term" value="P:cell differentiation"/>
    <property type="evidence" value="ECO:0007669"/>
    <property type="project" value="UniProtKB-KW"/>
</dbReference>
<evidence type="ECO:0000256" key="4">
    <source>
        <dbReference type="ARBA" id="ARBA00023089"/>
    </source>
</evidence>
<protein>
    <recommendedName>
        <fullName evidence="5">FRIGIDA-like protein</fullName>
    </recommendedName>
</protein>
<comment type="caution">
    <text evidence="7">The sequence shown here is derived from an EMBL/GenBank/DDBJ whole genome shotgun (WGS) entry which is preliminary data.</text>
</comment>
<evidence type="ECO:0000313" key="7">
    <source>
        <dbReference type="EMBL" id="KAF2307076.1"/>
    </source>
</evidence>
<dbReference type="GO" id="GO:0009908">
    <property type="term" value="P:flower development"/>
    <property type="evidence" value="ECO:0007669"/>
    <property type="project" value="UniProtKB-KW"/>
</dbReference>
<evidence type="ECO:0000256" key="5">
    <source>
        <dbReference type="RuleBase" id="RU364012"/>
    </source>
</evidence>
<evidence type="ECO:0000256" key="6">
    <source>
        <dbReference type="SAM" id="Coils"/>
    </source>
</evidence>
<organism evidence="7 8">
    <name type="scientific">Hevea brasiliensis</name>
    <name type="common">Para rubber tree</name>
    <name type="synonym">Siphonia brasiliensis</name>
    <dbReference type="NCBI Taxonomy" id="3981"/>
    <lineage>
        <taxon>Eukaryota</taxon>
        <taxon>Viridiplantae</taxon>
        <taxon>Streptophyta</taxon>
        <taxon>Embryophyta</taxon>
        <taxon>Tracheophyta</taxon>
        <taxon>Spermatophyta</taxon>
        <taxon>Magnoliopsida</taxon>
        <taxon>eudicotyledons</taxon>
        <taxon>Gunneridae</taxon>
        <taxon>Pentapetalae</taxon>
        <taxon>rosids</taxon>
        <taxon>fabids</taxon>
        <taxon>Malpighiales</taxon>
        <taxon>Euphorbiaceae</taxon>
        <taxon>Crotonoideae</taxon>
        <taxon>Micrandreae</taxon>
        <taxon>Hevea</taxon>
    </lineage>
</organism>
<evidence type="ECO:0000256" key="3">
    <source>
        <dbReference type="ARBA" id="ARBA00022782"/>
    </source>
</evidence>
<dbReference type="Pfam" id="PF07899">
    <property type="entry name" value="Frigida"/>
    <property type="match status" value="1"/>
</dbReference>
<dbReference type="PANTHER" id="PTHR31791">
    <property type="entry name" value="FRIGIDA-LIKE PROTEIN 3-RELATED"/>
    <property type="match status" value="1"/>
</dbReference>
<keyword evidence="8" id="KW-1185">Reference proteome</keyword>
<dbReference type="Proteomes" id="UP000467840">
    <property type="component" value="Chromosome 9"/>
</dbReference>
<dbReference type="EMBL" id="JAAGAX010000008">
    <property type="protein sequence ID" value="KAF2307076.1"/>
    <property type="molecule type" value="Genomic_DNA"/>
</dbReference>
<keyword evidence="2 5" id="KW-0217">Developmental protein</keyword>
<gene>
    <name evidence="7" type="ORF">GH714_024726</name>
</gene>
<name>A0A6A6M453_HEVBR</name>
<reference evidence="7 8" key="1">
    <citation type="journal article" date="2020" name="Mol. Plant">
        <title>The Chromosome-Based Rubber Tree Genome Provides New Insights into Spurge Genome Evolution and Rubber Biosynthesis.</title>
        <authorList>
            <person name="Liu J."/>
            <person name="Shi C."/>
            <person name="Shi C.C."/>
            <person name="Li W."/>
            <person name="Zhang Q.J."/>
            <person name="Zhang Y."/>
            <person name="Li K."/>
            <person name="Lu H.F."/>
            <person name="Shi C."/>
            <person name="Zhu S.T."/>
            <person name="Xiao Z.Y."/>
            <person name="Nan H."/>
            <person name="Yue Y."/>
            <person name="Zhu X.G."/>
            <person name="Wu Y."/>
            <person name="Hong X.N."/>
            <person name="Fan G.Y."/>
            <person name="Tong Y."/>
            <person name="Zhang D."/>
            <person name="Mao C.L."/>
            <person name="Liu Y.L."/>
            <person name="Hao S.J."/>
            <person name="Liu W.Q."/>
            <person name="Lv M.Q."/>
            <person name="Zhang H.B."/>
            <person name="Liu Y."/>
            <person name="Hu-Tang G.R."/>
            <person name="Wang J.P."/>
            <person name="Wang J.H."/>
            <person name="Sun Y.H."/>
            <person name="Ni S.B."/>
            <person name="Chen W.B."/>
            <person name="Zhang X.C."/>
            <person name="Jiao Y.N."/>
            <person name="Eichler E.E."/>
            <person name="Li G.H."/>
            <person name="Liu X."/>
            <person name="Gao L.Z."/>
        </authorList>
    </citation>
    <scope>NUCLEOTIDE SEQUENCE [LARGE SCALE GENOMIC DNA]</scope>
    <source>
        <strain evidence="8">cv. GT1</strain>
        <tissue evidence="7">Leaf</tissue>
    </source>
</reference>